<accession>G6B1H4</accession>
<dbReference type="HOGENOM" id="CLU_3294531_0_0_10"/>
<evidence type="ECO:0000313" key="2">
    <source>
        <dbReference type="Proteomes" id="UP000004407"/>
    </source>
</evidence>
<dbReference type="Proteomes" id="UP000004407">
    <property type="component" value="Unassembled WGS sequence"/>
</dbReference>
<dbReference type="EMBL" id="AFZZ01000245">
    <property type="protein sequence ID" value="EHJ36447.1"/>
    <property type="molecule type" value="Genomic_DNA"/>
</dbReference>
<dbReference type="AlphaFoldDB" id="G6B1H4"/>
<reference evidence="1 2" key="1">
    <citation type="submission" date="2011-08" db="EMBL/GenBank/DDBJ databases">
        <authorList>
            <person name="Weinstock G."/>
            <person name="Sodergren E."/>
            <person name="Clifton S."/>
            <person name="Fulton L."/>
            <person name="Fulton B."/>
            <person name="Courtney L."/>
            <person name="Fronick C."/>
            <person name="Harrison M."/>
            <person name="Strong C."/>
            <person name="Farmer C."/>
            <person name="Delahaunty K."/>
            <person name="Markovic C."/>
            <person name="Hall O."/>
            <person name="Minx P."/>
            <person name="Tomlinson C."/>
            <person name="Mitreva M."/>
            <person name="Hou S."/>
            <person name="Chen J."/>
            <person name="Wollam A."/>
            <person name="Pepin K.H."/>
            <person name="Johnson M."/>
            <person name="Bhonagiri V."/>
            <person name="Zhang X."/>
            <person name="Suruliraj S."/>
            <person name="Warren W."/>
            <person name="Chinwalla A."/>
            <person name="Mardis E.R."/>
            <person name="Wilson R.K."/>
        </authorList>
    </citation>
    <scope>NUCLEOTIDE SEQUENCE [LARGE SCALE GENOMIC DNA]</scope>
    <source>
        <strain evidence="1 2">DSM 18206</strain>
    </source>
</reference>
<name>G6B1H4_9BACT</name>
<comment type="caution">
    <text evidence="1">The sequence shown here is derived from an EMBL/GenBank/DDBJ whole genome shotgun (WGS) entry which is preliminary data.</text>
</comment>
<gene>
    <name evidence="1" type="ORF">HMPREF0673_02745</name>
</gene>
<sequence>MPRYGNMVTTLRQHGWLGLCTSFYVGAWRVCQNYRIVMNG</sequence>
<organism evidence="1 2">
    <name type="scientific">Leyella stercorea DSM 18206</name>
    <dbReference type="NCBI Taxonomy" id="1002367"/>
    <lineage>
        <taxon>Bacteria</taxon>
        <taxon>Pseudomonadati</taxon>
        <taxon>Bacteroidota</taxon>
        <taxon>Bacteroidia</taxon>
        <taxon>Bacteroidales</taxon>
        <taxon>Prevotellaceae</taxon>
        <taxon>Leyella</taxon>
    </lineage>
</organism>
<protein>
    <submittedName>
        <fullName evidence="1">Uncharacterized protein</fullName>
    </submittedName>
</protein>
<proteinExistence type="predicted"/>
<evidence type="ECO:0000313" key="1">
    <source>
        <dbReference type="EMBL" id="EHJ36447.1"/>
    </source>
</evidence>